<proteinExistence type="predicted"/>
<dbReference type="CDD" id="cd06257">
    <property type="entry name" value="DnaJ"/>
    <property type="match status" value="1"/>
</dbReference>
<sequence>MNKFCRIAATINSPANPFHLKAYLFHSTPVLERRKRTQGDPASSFRSSPKKSKRLGKQSLFGNVNDFAEHLFQRGSLSDKDEFDENSSGWSSWFRTNFRDDGFKRGKSKNKRSQKFRRNFEFCDFDEDDVEFETIFRSAFGGGNRHFSWSFTFDDDEPRFRNSSGYYSSSNFRTSSNWRYEYGDEYDFSSESEKPMNNMTSDRLALGLNTSGPLNLEDVKNAYRACALKWHPDRHQGSSKVAAEEKFKACSAAYQSLCNKLALN</sequence>
<dbReference type="PANTHER" id="PTHR45376:SF1">
    <property type="entry name" value="CHAPERONE DNAJ-DOMAIN SUPERFAMILY PROTEIN-RELATED"/>
    <property type="match status" value="1"/>
</dbReference>
<evidence type="ECO:0000259" key="2">
    <source>
        <dbReference type="PROSITE" id="PS50076"/>
    </source>
</evidence>
<evidence type="ECO:0000313" key="3">
    <source>
        <dbReference type="EMBL" id="KAL3841198.1"/>
    </source>
</evidence>
<name>A0ABD3TY26_9LAMI</name>
<evidence type="ECO:0000313" key="4">
    <source>
        <dbReference type="Proteomes" id="UP001634393"/>
    </source>
</evidence>
<dbReference type="SUPFAM" id="SSF46565">
    <property type="entry name" value="Chaperone J-domain"/>
    <property type="match status" value="1"/>
</dbReference>
<evidence type="ECO:0000256" key="1">
    <source>
        <dbReference type="SAM" id="MobiDB-lite"/>
    </source>
</evidence>
<organism evidence="3 4">
    <name type="scientific">Penstemon smallii</name>
    <dbReference type="NCBI Taxonomy" id="265156"/>
    <lineage>
        <taxon>Eukaryota</taxon>
        <taxon>Viridiplantae</taxon>
        <taxon>Streptophyta</taxon>
        <taxon>Embryophyta</taxon>
        <taxon>Tracheophyta</taxon>
        <taxon>Spermatophyta</taxon>
        <taxon>Magnoliopsida</taxon>
        <taxon>eudicotyledons</taxon>
        <taxon>Gunneridae</taxon>
        <taxon>Pentapetalae</taxon>
        <taxon>asterids</taxon>
        <taxon>lamiids</taxon>
        <taxon>Lamiales</taxon>
        <taxon>Plantaginaceae</taxon>
        <taxon>Cheloneae</taxon>
        <taxon>Penstemon</taxon>
    </lineage>
</organism>
<protein>
    <recommendedName>
        <fullName evidence="2">J domain-containing protein</fullName>
    </recommendedName>
</protein>
<dbReference type="PROSITE" id="PS50076">
    <property type="entry name" value="DNAJ_2"/>
    <property type="match status" value="1"/>
</dbReference>
<dbReference type="Proteomes" id="UP001634393">
    <property type="component" value="Unassembled WGS sequence"/>
</dbReference>
<dbReference type="PRINTS" id="PR00625">
    <property type="entry name" value="JDOMAIN"/>
</dbReference>
<dbReference type="AlphaFoldDB" id="A0ABD3TY26"/>
<comment type="caution">
    <text evidence="3">The sequence shown here is derived from an EMBL/GenBank/DDBJ whole genome shotgun (WGS) entry which is preliminary data.</text>
</comment>
<dbReference type="EMBL" id="JBJXBP010000003">
    <property type="protein sequence ID" value="KAL3841198.1"/>
    <property type="molecule type" value="Genomic_DNA"/>
</dbReference>
<dbReference type="Gene3D" id="1.10.287.110">
    <property type="entry name" value="DnaJ domain"/>
    <property type="match status" value="1"/>
</dbReference>
<gene>
    <name evidence="3" type="ORF">ACJIZ3_025789</name>
</gene>
<dbReference type="Pfam" id="PF00226">
    <property type="entry name" value="DnaJ"/>
    <property type="match status" value="1"/>
</dbReference>
<dbReference type="InterPro" id="IPR001623">
    <property type="entry name" value="DnaJ_domain"/>
</dbReference>
<accession>A0ABD3TY26</accession>
<feature type="region of interest" description="Disordered" evidence="1">
    <location>
        <begin position="33"/>
        <end position="54"/>
    </location>
</feature>
<feature type="domain" description="J" evidence="2">
    <location>
        <begin position="201"/>
        <end position="262"/>
    </location>
</feature>
<dbReference type="SMART" id="SM00271">
    <property type="entry name" value="DnaJ"/>
    <property type="match status" value="1"/>
</dbReference>
<dbReference type="PANTHER" id="PTHR45376">
    <property type="entry name" value="CHAPERONE DNAJ-DOMAIN SUPERFAMILY PROTEIN-RELATED"/>
    <property type="match status" value="1"/>
</dbReference>
<dbReference type="InterPro" id="IPR036869">
    <property type="entry name" value="J_dom_sf"/>
</dbReference>
<reference evidence="3 4" key="1">
    <citation type="submission" date="2024-12" db="EMBL/GenBank/DDBJ databases">
        <title>The unique morphological basis and parallel evolutionary history of personate flowers in Penstemon.</title>
        <authorList>
            <person name="Depatie T.H."/>
            <person name="Wessinger C.A."/>
        </authorList>
    </citation>
    <scope>NUCLEOTIDE SEQUENCE [LARGE SCALE GENOMIC DNA]</scope>
    <source>
        <strain evidence="3">WTNN_2</strain>
        <tissue evidence="3">Leaf</tissue>
    </source>
</reference>
<keyword evidence="4" id="KW-1185">Reference proteome</keyword>